<accession>A0A0E9VTV7</accession>
<dbReference type="AlphaFoldDB" id="A0A0E9VTV7"/>
<reference evidence="2" key="2">
    <citation type="journal article" date="2015" name="Fish Shellfish Immunol.">
        <title>Early steps in the European eel (Anguilla anguilla)-Vibrio vulnificus interaction in the gills: Role of the RtxA13 toxin.</title>
        <authorList>
            <person name="Callol A."/>
            <person name="Pajuelo D."/>
            <person name="Ebbesson L."/>
            <person name="Teles M."/>
            <person name="MacKenzie S."/>
            <person name="Amaro C."/>
        </authorList>
    </citation>
    <scope>NUCLEOTIDE SEQUENCE</scope>
</reference>
<name>A0A0E9VTV7_ANGAN</name>
<protein>
    <submittedName>
        <fullName evidence="2">Uncharacterized protein</fullName>
    </submittedName>
</protein>
<reference evidence="2" key="1">
    <citation type="submission" date="2014-11" db="EMBL/GenBank/DDBJ databases">
        <authorList>
            <person name="Amaro Gonzalez C."/>
        </authorList>
    </citation>
    <scope>NUCLEOTIDE SEQUENCE</scope>
</reference>
<feature type="signal peptide" evidence="1">
    <location>
        <begin position="1"/>
        <end position="20"/>
    </location>
</feature>
<feature type="chain" id="PRO_5002434206" evidence="1">
    <location>
        <begin position="21"/>
        <end position="38"/>
    </location>
</feature>
<evidence type="ECO:0000313" key="2">
    <source>
        <dbReference type="EMBL" id="JAH80755.1"/>
    </source>
</evidence>
<organism evidence="2">
    <name type="scientific">Anguilla anguilla</name>
    <name type="common">European freshwater eel</name>
    <name type="synonym">Muraena anguilla</name>
    <dbReference type="NCBI Taxonomy" id="7936"/>
    <lineage>
        <taxon>Eukaryota</taxon>
        <taxon>Metazoa</taxon>
        <taxon>Chordata</taxon>
        <taxon>Craniata</taxon>
        <taxon>Vertebrata</taxon>
        <taxon>Euteleostomi</taxon>
        <taxon>Actinopterygii</taxon>
        <taxon>Neopterygii</taxon>
        <taxon>Teleostei</taxon>
        <taxon>Anguilliformes</taxon>
        <taxon>Anguillidae</taxon>
        <taxon>Anguilla</taxon>
    </lineage>
</organism>
<evidence type="ECO:0000256" key="1">
    <source>
        <dbReference type="SAM" id="SignalP"/>
    </source>
</evidence>
<keyword evidence="1" id="KW-0732">Signal</keyword>
<proteinExistence type="predicted"/>
<dbReference type="EMBL" id="GBXM01027822">
    <property type="protein sequence ID" value="JAH80755.1"/>
    <property type="molecule type" value="Transcribed_RNA"/>
</dbReference>
<sequence>MFSILSYWVYIPFSAVGVQATPLYNVVQCSRQDNTLHS</sequence>